<accession>A0A6P3WZ56</accession>
<dbReference type="GO" id="GO:0006139">
    <property type="term" value="P:nucleobase-containing compound metabolic process"/>
    <property type="evidence" value="ECO:0007669"/>
    <property type="project" value="InterPro"/>
</dbReference>
<feature type="compositionally biased region" description="Basic and acidic residues" evidence="4">
    <location>
        <begin position="1"/>
        <end position="18"/>
    </location>
</feature>
<keyword evidence="5" id="KW-1185">Reference proteome</keyword>
<evidence type="ECO:0000256" key="4">
    <source>
        <dbReference type="SAM" id="MobiDB-lite"/>
    </source>
</evidence>
<dbReference type="Pfam" id="PF00406">
    <property type="entry name" value="ADK"/>
    <property type="match status" value="1"/>
</dbReference>
<dbReference type="InterPro" id="IPR027417">
    <property type="entry name" value="P-loop_NTPase"/>
</dbReference>
<evidence type="ECO:0000256" key="1">
    <source>
        <dbReference type="ARBA" id="ARBA00022679"/>
    </source>
</evidence>
<feature type="region of interest" description="Disordered" evidence="4">
    <location>
        <begin position="276"/>
        <end position="305"/>
    </location>
</feature>
<dbReference type="SUPFAM" id="SSF52540">
    <property type="entry name" value="P-loop containing nucleoside triphosphate hydrolases"/>
    <property type="match status" value="2"/>
</dbReference>
<proteinExistence type="predicted"/>
<dbReference type="GeneID" id="106742692"/>
<dbReference type="AlphaFoldDB" id="A0A6P3WZ56"/>
<dbReference type="Proteomes" id="UP000515204">
    <property type="component" value="Unplaced"/>
</dbReference>
<feature type="region of interest" description="Disordered" evidence="4">
    <location>
        <begin position="1"/>
        <end position="21"/>
    </location>
</feature>
<name>A0A6P3WZ56_DINQU</name>
<dbReference type="PANTHER" id="PTHR23359">
    <property type="entry name" value="NUCLEOTIDE KINASE"/>
    <property type="match status" value="1"/>
</dbReference>
<organism evidence="5 6">
    <name type="scientific">Dinoponera quadriceps</name>
    <name type="common">South American ant</name>
    <dbReference type="NCBI Taxonomy" id="609295"/>
    <lineage>
        <taxon>Eukaryota</taxon>
        <taxon>Metazoa</taxon>
        <taxon>Ecdysozoa</taxon>
        <taxon>Arthropoda</taxon>
        <taxon>Hexapoda</taxon>
        <taxon>Insecta</taxon>
        <taxon>Pterygota</taxon>
        <taxon>Neoptera</taxon>
        <taxon>Endopterygota</taxon>
        <taxon>Hymenoptera</taxon>
        <taxon>Apocrita</taxon>
        <taxon>Aculeata</taxon>
        <taxon>Formicoidea</taxon>
        <taxon>Formicidae</taxon>
        <taxon>Ponerinae</taxon>
        <taxon>Ponerini</taxon>
        <taxon>Dinoponera</taxon>
    </lineage>
</organism>
<dbReference type="KEGG" id="dqu:106742692"/>
<feature type="compositionally biased region" description="Basic and acidic residues" evidence="4">
    <location>
        <begin position="285"/>
        <end position="305"/>
    </location>
</feature>
<dbReference type="OrthoDB" id="424823at2759"/>
<reference evidence="6" key="1">
    <citation type="submission" date="2025-08" db="UniProtKB">
        <authorList>
            <consortium name="RefSeq"/>
        </authorList>
    </citation>
    <scope>IDENTIFICATION</scope>
</reference>
<keyword evidence="1" id="KW-0808">Transferase</keyword>
<evidence type="ECO:0000256" key="3">
    <source>
        <dbReference type="ARBA" id="ARBA00022777"/>
    </source>
</evidence>
<dbReference type="GO" id="GO:0005524">
    <property type="term" value="F:ATP binding"/>
    <property type="evidence" value="ECO:0007669"/>
    <property type="project" value="InterPro"/>
</dbReference>
<dbReference type="Gene3D" id="3.40.50.300">
    <property type="entry name" value="P-loop containing nucleotide triphosphate hydrolases"/>
    <property type="match status" value="3"/>
</dbReference>
<dbReference type="RefSeq" id="XP_014471373.1">
    <property type="nucleotide sequence ID" value="XM_014615887.1"/>
</dbReference>
<evidence type="ECO:0000256" key="2">
    <source>
        <dbReference type="ARBA" id="ARBA00022741"/>
    </source>
</evidence>
<feature type="region of interest" description="Disordered" evidence="4">
    <location>
        <begin position="667"/>
        <end position="689"/>
    </location>
</feature>
<keyword evidence="2" id="KW-0547">Nucleotide-binding</keyword>
<protein>
    <submittedName>
        <fullName evidence="6">Adenylate kinase 9-like</fullName>
    </submittedName>
</protein>
<sequence length="1259" mass="144208">MCDKSAEKPEQHVAEEHSLNGSQEDIQYAPSSIRYPKANLYYAFAEDTHPTTRIAVSKSLQREKLPPLVAPFNETVQMFSSADAAMTHYLLTDPPSFVVFGKPGLNSVDLASAIADAWNCILISPSLLIQEEIDADSEKGRCMQKTLEKGEQLASDVVMNLIRCRIQKRDVRHRGYVVEGLPLIPDKTSFEDGQSESCKDQLICEMCDRTVSCHQSDKLADHSVCKLQSDYEQQIPQQIDEIFNKLQRKPSIIIYMVCPKPDVVIMREHAETAAADTVAEDILDEESHPPLDVRQDTKEQPIVNDDRRNNYSERVPDVRREVELQCDLYTRLALPTIDKWILAHDPRRVIRVDGRGSTQRMFQTLDACLRMLPLQPSILPKQMTVEKVNIEEGHEEIFEILRQREIVSAEFPWRLSAWKFFCPVKLALGQKEDRCKEYTVRFLGYIFFLSSQESVDLFIENPRTFLLPPNPQPICKIAVIGPPYSGKSELSLRLAKVFGGTVINVNELLRNCPNNIYYMNIDEYDGNVRNYDEVSAWLCNAIEQNIKKIPREELEDELYKDGGYIVDGIPIYAWIKIFSKIRFMHVVVLFEDAYTSNTYRNSFVLHTRHSEYQNTLYEYRRDLNKMNKYLQTLQCNTFFINLANIEDMTENVLDNLRWNFKPATNDKKTETLQGTTSTENNIDEETNEDEEEHFSRVVDLETAERLLACGYYFLSPFGRWCPVQMYANVILVAHSPNFPFIYQSQIYFLSGEEALLAFSKEISKYLARGFRLPALPLRIAIIGPPKCGKTTLADRFAKTYGLKRITRDIALRHVLKHYSWTESAQVAKEKLQANQPVPIECVIRAIEALSLGPRAASQGYVLDDCPLSREETEQLILSGIQPMIVLDLKADLPSCLNCLQTGSNDGTDATVSSDFLARYETWQVHQASFRDWLKKFSRNVVELDATDSKWRVWSVADGAVRLRFAEIALYQRDADLDKVHRLRYMCVSPFEFRERQSQYESYCPACLFREGVVQASIQPTDNQGVVQYQEHFYWVCPQHMAAFIEDPWQYLPPINTASLPDERLQILEPVIDVEHSCLQRRLRLDGWCPVTYVDGPADRRLIRGRADLAVLLGEEEVYLLCSEECRDKFLARHGDYRNVEITPAHEVDPRGLPDILERTLVKEVVEAVKRVAALRPKMVGLSAAASAAIHIGVHLKTHHARADANETLVYELADKRMAARDEIVRIVTDIVKTRPNPYAEHAVDIGCNCCPGNRECLFD</sequence>
<evidence type="ECO:0000313" key="6">
    <source>
        <dbReference type="RefSeq" id="XP_014471373.1"/>
    </source>
</evidence>
<keyword evidence="3" id="KW-0418">Kinase</keyword>
<dbReference type="InterPro" id="IPR000850">
    <property type="entry name" value="Adenylat/UMP-CMP_kin"/>
</dbReference>
<dbReference type="GO" id="GO:0019205">
    <property type="term" value="F:nucleobase-containing compound kinase activity"/>
    <property type="evidence" value="ECO:0007669"/>
    <property type="project" value="InterPro"/>
</dbReference>
<evidence type="ECO:0000313" key="5">
    <source>
        <dbReference type="Proteomes" id="UP000515204"/>
    </source>
</evidence>
<gene>
    <name evidence="6" type="primary">LOC106742692</name>
</gene>